<accession>W0EDJ8</accession>
<dbReference type="EMBL" id="CP007032">
    <property type="protein sequence ID" value="AHF07146.1"/>
    <property type="molecule type" value="Genomic_DNA"/>
</dbReference>
<dbReference type="eggNOG" id="ENOG50332JB">
    <property type="taxonomic scope" value="Bacteria"/>
</dbReference>
<sequence length="78" mass="8303">MSEECTKLPGSLIRINIPGGAVINLLDLLEVASPDGICITVRSPRLGEEHTADDETDSTRGSLVDMVKKAKAVIDVLN</sequence>
<dbReference type="AlphaFoldDB" id="W0EDJ8"/>
<organism evidence="1 2">
    <name type="scientific">Desulfitobacterium metallireducens DSM 15288</name>
    <dbReference type="NCBI Taxonomy" id="871968"/>
    <lineage>
        <taxon>Bacteria</taxon>
        <taxon>Bacillati</taxon>
        <taxon>Bacillota</taxon>
        <taxon>Clostridia</taxon>
        <taxon>Eubacteriales</taxon>
        <taxon>Desulfitobacteriaceae</taxon>
        <taxon>Desulfitobacterium</taxon>
    </lineage>
</organism>
<dbReference type="RefSeq" id="WP_006718626.1">
    <property type="nucleotide sequence ID" value="NZ_CP007032.1"/>
</dbReference>
<dbReference type="Proteomes" id="UP000010847">
    <property type="component" value="Chromosome"/>
</dbReference>
<dbReference type="HOGENOM" id="CLU_190550_0_0_9"/>
<keyword evidence="2" id="KW-1185">Reference proteome</keyword>
<evidence type="ECO:0000313" key="1">
    <source>
        <dbReference type="EMBL" id="AHF07146.1"/>
    </source>
</evidence>
<name>W0EDJ8_9FIRM</name>
<protein>
    <submittedName>
        <fullName evidence="1">Uncharacterized protein</fullName>
    </submittedName>
</protein>
<gene>
    <name evidence="1" type="ORF">DESME_08700</name>
</gene>
<dbReference type="OrthoDB" id="1798618at2"/>
<proteinExistence type="predicted"/>
<evidence type="ECO:0000313" key="2">
    <source>
        <dbReference type="Proteomes" id="UP000010847"/>
    </source>
</evidence>
<reference evidence="1 2" key="1">
    <citation type="submission" date="2013-12" db="EMBL/GenBank/DDBJ databases">
        <authorList>
            <consortium name="DOE Joint Genome Institute"/>
            <person name="Smidt H."/>
            <person name="Huntemann M."/>
            <person name="Han J."/>
            <person name="Chen A."/>
            <person name="Kyrpides N."/>
            <person name="Mavromatis K."/>
            <person name="Markowitz V."/>
            <person name="Palaniappan K."/>
            <person name="Ivanova N."/>
            <person name="Schaumberg A."/>
            <person name="Pati A."/>
            <person name="Liolios K."/>
            <person name="Nordberg H.P."/>
            <person name="Cantor M.N."/>
            <person name="Hua S.X."/>
            <person name="Woyke T."/>
        </authorList>
    </citation>
    <scope>NUCLEOTIDE SEQUENCE [LARGE SCALE GENOMIC DNA]</scope>
    <source>
        <strain evidence="2">DSM 15288</strain>
    </source>
</reference>
<dbReference type="KEGG" id="dmt:DESME_08700"/>